<dbReference type="EMBL" id="AJWK01025885">
    <property type="status" value="NOT_ANNOTATED_CDS"/>
    <property type="molecule type" value="Genomic_DNA"/>
</dbReference>
<reference evidence="1" key="1">
    <citation type="submission" date="2020-05" db="UniProtKB">
        <authorList>
            <consortium name="EnsemblMetazoa"/>
        </authorList>
    </citation>
    <scope>IDENTIFICATION</scope>
    <source>
        <strain evidence="1">Jacobina</strain>
    </source>
</reference>
<keyword evidence="2" id="KW-1185">Reference proteome</keyword>
<evidence type="ECO:0000313" key="1">
    <source>
        <dbReference type="EnsemblMetazoa" id="LLOJ007765-PA"/>
    </source>
</evidence>
<organism evidence="1 2">
    <name type="scientific">Lutzomyia longipalpis</name>
    <name type="common">Sand fly</name>
    <dbReference type="NCBI Taxonomy" id="7200"/>
    <lineage>
        <taxon>Eukaryota</taxon>
        <taxon>Metazoa</taxon>
        <taxon>Ecdysozoa</taxon>
        <taxon>Arthropoda</taxon>
        <taxon>Hexapoda</taxon>
        <taxon>Insecta</taxon>
        <taxon>Pterygota</taxon>
        <taxon>Neoptera</taxon>
        <taxon>Endopterygota</taxon>
        <taxon>Diptera</taxon>
        <taxon>Nematocera</taxon>
        <taxon>Psychodoidea</taxon>
        <taxon>Psychodidae</taxon>
        <taxon>Lutzomyia</taxon>
        <taxon>Lutzomyia</taxon>
    </lineage>
</organism>
<accession>A0A1B0CSB6</accession>
<dbReference type="VEuPathDB" id="VectorBase:LLOJ007765"/>
<proteinExistence type="predicted"/>
<dbReference type="EnsemblMetazoa" id="LLOJ007765-RA">
    <property type="protein sequence ID" value="LLOJ007765-PA"/>
    <property type="gene ID" value="LLOJ007765"/>
</dbReference>
<dbReference type="AlphaFoldDB" id="A0A1B0CSB6"/>
<evidence type="ECO:0000313" key="2">
    <source>
        <dbReference type="Proteomes" id="UP000092461"/>
    </source>
</evidence>
<protein>
    <submittedName>
        <fullName evidence="1">Uncharacterized protein</fullName>
    </submittedName>
</protein>
<sequence>MAQKSKINLHFKTKFDLILITKFFHFSSKNAAKVPTPGKAYPWD</sequence>
<dbReference type="Proteomes" id="UP000092461">
    <property type="component" value="Unassembled WGS sequence"/>
</dbReference>
<name>A0A1B0CSB6_LUTLO</name>